<gene>
    <name evidence="13" type="primary">psbA</name>
    <name evidence="13" type="ORF">GKIL_2730</name>
</gene>
<feature type="transmembrane region" description="Helical" evidence="12">
    <location>
        <begin position="196"/>
        <end position="214"/>
    </location>
</feature>
<dbReference type="GO" id="GO:0009772">
    <property type="term" value="P:photosynthetic electron transport in photosystem II"/>
    <property type="evidence" value="ECO:0007669"/>
    <property type="project" value="InterPro"/>
</dbReference>
<dbReference type="GO" id="GO:0031676">
    <property type="term" value="C:plasma membrane-derived thylakoid membrane"/>
    <property type="evidence" value="ECO:0007669"/>
    <property type="project" value="UniProtKB-SubCell"/>
</dbReference>
<sequence>MAAVVENRRSRGPWDHFCDWVTSTENRFYVGWFGVLLFPTMFAAASCFVVALIAAPPVVIDGLGRMMGGSLIDGNNVITAAVLPTSPAIGLHLYPIWSAPSVTEWLLNGGPYQLIVLHFLIAVAAYLGRLWEFSYRLGMRPWIAIAFSAPASAAFAVFLIYPIGQGAFASGMPLGITGTFNWMLQLQAEHDILNHPLHMLAVSGVLGAALLSAFDGSVSASALVSRSSDEAAGAGDLIETYSLWGGYNYVWRLAISPVGLVNPRTIAATLGVFSTLGVWCGTLLVTAVAFNLGGLNYQPIQEGRFNRTIPTWADTIKRADAGIDGMMQPGTIAVADAVQYTAEWLPNRPLR</sequence>
<dbReference type="InterPro" id="IPR055266">
    <property type="entry name" value="D1/D2"/>
</dbReference>
<comment type="subcellular location">
    <subcellularLocation>
        <location evidence="1">Cellular thylakoid membrane</location>
        <topology evidence="1">Multi-pass membrane protein</topology>
    </subcellularLocation>
</comment>
<dbReference type="PATRIC" id="fig|1183438.3.peg.2689"/>
<dbReference type="Gene3D" id="1.20.85.10">
    <property type="entry name" value="Photosystem II protein D1-like"/>
    <property type="match status" value="1"/>
</dbReference>
<keyword evidence="7" id="KW-0460">Magnesium</keyword>
<accession>U5QJ87</accession>
<keyword evidence="4" id="KW-0602">Photosynthesis</keyword>
<feature type="transmembrane region" description="Helical" evidence="12">
    <location>
        <begin position="266"/>
        <end position="290"/>
    </location>
</feature>
<evidence type="ECO:0000256" key="5">
    <source>
        <dbReference type="ARBA" id="ARBA00022692"/>
    </source>
</evidence>
<evidence type="ECO:0000256" key="7">
    <source>
        <dbReference type="ARBA" id="ARBA00022842"/>
    </source>
</evidence>
<dbReference type="SMR" id="U5QJ87"/>
<dbReference type="Pfam" id="PF00124">
    <property type="entry name" value="Photo_RC"/>
    <property type="match status" value="1"/>
</dbReference>
<comment type="similarity">
    <text evidence="2">Belongs to the reaction center PufL/M/PsbA/D family.</text>
</comment>
<feature type="transmembrane region" description="Helical" evidence="12">
    <location>
        <begin position="76"/>
        <end position="97"/>
    </location>
</feature>
<organism evidence="13 14">
    <name type="scientific">Gloeobacter kilaueensis (strain ATCC BAA-2537 / CCAP 1431/1 / ULC 316 / JS1)</name>
    <dbReference type="NCBI Taxonomy" id="1183438"/>
    <lineage>
        <taxon>Bacteria</taxon>
        <taxon>Bacillati</taxon>
        <taxon>Cyanobacteriota</taxon>
        <taxon>Cyanophyceae</taxon>
        <taxon>Gloeobacterales</taxon>
        <taxon>Gloeobacteraceae</taxon>
        <taxon>Gloeobacter</taxon>
    </lineage>
</organism>
<keyword evidence="11 12" id="KW-0472">Membrane</keyword>
<evidence type="ECO:0000256" key="6">
    <source>
        <dbReference type="ARBA" id="ARBA00022723"/>
    </source>
</evidence>
<evidence type="ECO:0000256" key="3">
    <source>
        <dbReference type="ARBA" id="ARBA00022494"/>
    </source>
</evidence>
<evidence type="ECO:0000256" key="9">
    <source>
        <dbReference type="ARBA" id="ARBA00022991"/>
    </source>
</evidence>
<dbReference type="EMBL" id="CP003587">
    <property type="protein sequence ID" value="AGY58976.1"/>
    <property type="molecule type" value="Genomic_DNA"/>
</dbReference>
<proteinExistence type="inferred from homology"/>
<evidence type="ECO:0000256" key="2">
    <source>
        <dbReference type="ARBA" id="ARBA00008204"/>
    </source>
</evidence>
<keyword evidence="9" id="KW-0157">Chromophore</keyword>
<keyword evidence="6" id="KW-0479">Metal-binding</keyword>
<dbReference type="GO" id="GO:0046872">
    <property type="term" value="F:metal ion binding"/>
    <property type="evidence" value="ECO:0007669"/>
    <property type="project" value="UniProtKB-KW"/>
</dbReference>
<dbReference type="eggNOG" id="ENOG502Z87P">
    <property type="taxonomic scope" value="Bacteria"/>
</dbReference>
<dbReference type="KEGG" id="glj:GKIL_2730"/>
<dbReference type="PANTHER" id="PTHR33149">
    <property type="entry name" value="PHOTOSYSTEM II PROTEIN D1"/>
    <property type="match status" value="1"/>
</dbReference>
<dbReference type="Proteomes" id="UP000017396">
    <property type="component" value="Chromosome"/>
</dbReference>
<feature type="transmembrane region" description="Helical" evidence="12">
    <location>
        <begin position="29"/>
        <end position="55"/>
    </location>
</feature>
<dbReference type="GO" id="GO:0009523">
    <property type="term" value="C:photosystem II"/>
    <property type="evidence" value="ECO:0007669"/>
    <property type="project" value="TreeGrafter"/>
</dbReference>
<keyword evidence="3" id="KW-0148">Chlorophyll</keyword>
<evidence type="ECO:0000256" key="11">
    <source>
        <dbReference type="ARBA" id="ARBA00023136"/>
    </source>
</evidence>
<reference evidence="13 14" key="1">
    <citation type="journal article" date="2013" name="PLoS ONE">
        <title>Cultivation and Complete Genome Sequencing of Gloeobacter kilaueensis sp. nov., from a Lava Cave in Kilauea Caldera, Hawai'i.</title>
        <authorList>
            <person name="Saw J.H."/>
            <person name="Schatz M."/>
            <person name="Brown M.V."/>
            <person name="Kunkel D.D."/>
            <person name="Foster J.S."/>
            <person name="Shick H."/>
            <person name="Christensen S."/>
            <person name="Hou S."/>
            <person name="Wan X."/>
            <person name="Donachie S.P."/>
        </authorList>
    </citation>
    <scope>NUCLEOTIDE SEQUENCE [LARGE SCALE GENOMIC DNA]</scope>
    <source>
        <strain evidence="14">JS</strain>
    </source>
</reference>
<dbReference type="SUPFAM" id="SSF81483">
    <property type="entry name" value="Bacterial photosystem II reaction centre, L and M subunits"/>
    <property type="match status" value="1"/>
</dbReference>
<dbReference type="GO" id="GO:0016168">
    <property type="term" value="F:chlorophyll binding"/>
    <property type="evidence" value="ECO:0007669"/>
    <property type="project" value="UniProtKB-KW"/>
</dbReference>
<evidence type="ECO:0000256" key="12">
    <source>
        <dbReference type="SAM" id="Phobius"/>
    </source>
</evidence>
<dbReference type="InterPro" id="IPR000484">
    <property type="entry name" value="Photo_RC_L/M"/>
</dbReference>
<keyword evidence="5 12" id="KW-0812">Transmembrane</keyword>
<evidence type="ECO:0000313" key="14">
    <source>
        <dbReference type="Proteomes" id="UP000017396"/>
    </source>
</evidence>
<dbReference type="AlphaFoldDB" id="U5QJ87"/>
<feature type="transmembrane region" description="Helical" evidence="12">
    <location>
        <begin position="109"/>
        <end position="130"/>
    </location>
</feature>
<evidence type="ECO:0000256" key="8">
    <source>
        <dbReference type="ARBA" id="ARBA00022989"/>
    </source>
</evidence>
<evidence type="ECO:0000313" key="13">
    <source>
        <dbReference type="EMBL" id="AGY58976.1"/>
    </source>
</evidence>
<evidence type="ECO:0000256" key="10">
    <source>
        <dbReference type="ARBA" id="ARBA00023002"/>
    </source>
</evidence>
<dbReference type="STRING" id="1183438.GKIL_2730"/>
<dbReference type="PANTHER" id="PTHR33149:SF12">
    <property type="entry name" value="PHOTOSYSTEM II D2 PROTEIN"/>
    <property type="match status" value="1"/>
</dbReference>
<dbReference type="InterPro" id="IPR036854">
    <property type="entry name" value="Photo_II_D1/D2_sf"/>
</dbReference>
<name>U5QJ87_GLOK1</name>
<feature type="transmembrane region" description="Helical" evidence="12">
    <location>
        <begin position="142"/>
        <end position="161"/>
    </location>
</feature>
<evidence type="ECO:0000256" key="1">
    <source>
        <dbReference type="ARBA" id="ARBA00004636"/>
    </source>
</evidence>
<evidence type="ECO:0000256" key="4">
    <source>
        <dbReference type="ARBA" id="ARBA00022531"/>
    </source>
</evidence>
<keyword evidence="8 12" id="KW-1133">Transmembrane helix</keyword>
<protein>
    <submittedName>
        <fullName evidence="13">Photosystem II protein D1</fullName>
    </submittedName>
</protein>
<keyword evidence="14" id="KW-1185">Reference proteome</keyword>
<dbReference type="HOGENOM" id="CLU_054206_1_0_3"/>
<dbReference type="GO" id="GO:0016491">
    <property type="term" value="F:oxidoreductase activity"/>
    <property type="evidence" value="ECO:0007669"/>
    <property type="project" value="UniProtKB-KW"/>
</dbReference>
<keyword evidence="10" id="KW-0560">Oxidoreductase</keyword>